<dbReference type="InterPro" id="IPR015943">
    <property type="entry name" value="WD40/YVTN_repeat-like_dom_sf"/>
</dbReference>
<evidence type="ECO:0000313" key="12">
    <source>
        <dbReference type="EMBL" id="JAS62299.1"/>
    </source>
</evidence>
<dbReference type="GO" id="GO:0003341">
    <property type="term" value="P:cilium movement"/>
    <property type="evidence" value="ECO:0007669"/>
    <property type="project" value="TreeGrafter"/>
</dbReference>
<evidence type="ECO:0000256" key="8">
    <source>
        <dbReference type="ARBA" id="ARBA00023175"/>
    </source>
</evidence>
<keyword evidence="5" id="KW-0493">Microtubule</keyword>
<evidence type="ECO:0000256" key="9">
    <source>
        <dbReference type="ARBA" id="ARBA00023212"/>
    </source>
</evidence>
<dbReference type="GO" id="GO:0036158">
    <property type="term" value="P:outer dynein arm assembly"/>
    <property type="evidence" value="ECO:0007669"/>
    <property type="project" value="TreeGrafter"/>
</dbReference>
<reference evidence="12" key="1">
    <citation type="submission" date="2015-11" db="EMBL/GenBank/DDBJ databases">
        <title>De novo transcriptome assembly of four potential Pierce s Disease insect vectors from Arizona vineyards.</title>
        <authorList>
            <person name="Tassone E.E."/>
        </authorList>
    </citation>
    <scope>NUCLEOTIDE SEQUENCE</scope>
</reference>
<keyword evidence="6" id="KW-0677">Repeat</keyword>
<protein>
    <submittedName>
        <fullName evidence="12">Uncharacterized protein</fullName>
    </submittedName>
</protein>
<accession>A0A1B6GIP3</accession>
<evidence type="ECO:0000256" key="11">
    <source>
        <dbReference type="SAM" id="MobiDB-lite"/>
    </source>
</evidence>
<keyword evidence="4" id="KW-0853">WD repeat</keyword>
<keyword evidence="3" id="KW-0963">Cytoplasm</keyword>
<comment type="similarity">
    <text evidence="2">Belongs to the dynein intermediate chain family.</text>
</comment>
<evidence type="ECO:0000256" key="6">
    <source>
        <dbReference type="ARBA" id="ARBA00022737"/>
    </source>
</evidence>
<dbReference type="SMART" id="SM00320">
    <property type="entry name" value="WD40"/>
    <property type="match status" value="4"/>
</dbReference>
<dbReference type="EMBL" id="GECZ01007470">
    <property type="protein sequence ID" value="JAS62299.1"/>
    <property type="molecule type" value="Transcribed_RNA"/>
</dbReference>
<dbReference type="SUPFAM" id="SSF50978">
    <property type="entry name" value="WD40 repeat-like"/>
    <property type="match status" value="1"/>
</dbReference>
<organism evidence="12">
    <name type="scientific">Cuerna arida</name>
    <dbReference type="NCBI Taxonomy" id="1464854"/>
    <lineage>
        <taxon>Eukaryota</taxon>
        <taxon>Metazoa</taxon>
        <taxon>Ecdysozoa</taxon>
        <taxon>Arthropoda</taxon>
        <taxon>Hexapoda</taxon>
        <taxon>Insecta</taxon>
        <taxon>Pterygota</taxon>
        <taxon>Neoptera</taxon>
        <taxon>Paraneoptera</taxon>
        <taxon>Hemiptera</taxon>
        <taxon>Auchenorrhyncha</taxon>
        <taxon>Membracoidea</taxon>
        <taxon>Cicadellidae</taxon>
        <taxon>Cicadellinae</taxon>
        <taxon>Proconiini</taxon>
        <taxon>Cuerna</taxon>
    </lineage>
</organism>
<dbReference type="PANTHER" id="PTHR12442">
    <property type="entry name" value="DYNEIN INTERMEDIATE CHAIN"/>
    <property type="match status" value="1"/>
</dbReference>
<evidence type="ECO:0000256" key="1">
    <source>
        <dbReference type="ARBA" id="ARBA00004430"/>
    </source>
</evidence>
<dbReference type="AlphaFoldDB" id="A0A1B6GIP3"/>
<name>A0A1B6GIP3_9HEMI</name>
<comment type="subcellular location">
    <subcellularLocation>
        <location evidence="1">Cytoplasm</location>
        <location evidence="1">Cytoskeleton</location>
        <location evidence="1">Cilium axoneme</location>
    </subcellularLocation>
</comment>
<keyword evidence="9" id="KW-0206">Cytoskeleton</keyword>
<evidence type="ECO:0000256" key="10">
    <source>
        <dbReference type="ARBA" id="ARBA00023273"/>
    </source>
</evidence>
<keyword evidence="7" id="KW-0243">Dynein</keyword>
<dbReference type="FunFam" id="2.130.10.10:FF:000251">
    <property type="entry name" value="Dynein axonemal intermediate chain 1"/>
    <property type="match status" value="1"/>
</dbReference>
<dbReference type="PANTHER" id="PTHR12442:SF11">
    <property type="entry name" value="DYNEIN AXONEMAL INTERMEDIATE CHAIN 1"/>
    <property type="match status" value="1"/>
</dbReference>
<dbReference type="InterPro" id="IPR036322">
    <property type="entry name" value="WD40_repeat_dom_sf"/>
</dbReference>
<feature type="region of interest" description="Disordered" evidence="11">
    <location>
        <begin position="252"/>
        <end position="272"/>
    </location>
</feature>
<proteinExistence type="inferred from homology"/>
<dbReference type="Pfam" id="PF00400">
    <property type="entry name" value="WD40"/>
    <property type="match status" value="2"/>
</dbReference>
<dbReference type="Gene3D" id="2.130.10.10">
    <property type="entry name" value="YVTN repeat-like/Quinoprotein amine dehydrogenase"/>
    <property type="match status" value="2"/>
</dbReference>
<evidence type="ECO:0000256" key="3">
    <source>
        <dbReference type="ARBA" id="ARBA00022490"/>
    </source>
</evidence>
<dbReference type="GO" id="GO:0045504">
    <property type="term" value="F:dynein heavy chain binding"/>
    <property type="evidence" value="ECO:0007669"/>
    <property type="project" value="TreeGrafter"/>
</dbReference>
<dbReference type="InterPro" id="IPR001680">
    <property type="entry name" value="WD40_rpt"/>
</dbReference>
<keyword evidence="8" id="KW-0505">Motor protein</keyword>
<dbReference type="InterPro" id="IPR050687">
    <property type="entry name" value="Dynein_IC"/>
</dbReference>
<feature type="region of interest" description="Disordered" evidence="11">
    <location>
        <begin position="149"/>
        <end position="197"/>
    </location>
</feature>
<dbReference type="GO" id="GO:0005874">
    <property type="term" value="C:microtubule"/>
    <property type="evidence" value="ECO:0007669"/>
    <property type="project" value="UniProtKB-KW"/>
</dbReference>
<dbReference type="GO" id="GO:0045503">
    <property type="term" value="F:dynein light chain binding"/>
    <property type="evidence" value="ECO:0007669"/>
    <property type="project" value="TreeGrafter"/>
</dbReference>
<gene>
    <name evidence="12" type="ORF">g.24733</name>
</gene>
<evidence type="ECO:0000256" key="5">
    <source>
        <dbReference type="ARBA" id="ARBA00022701"/>
    </source>
</evidence>
<keyword evidence="10" id="KW-0966">Cell projection</keyword>
<evidence type="ECO:0000256" key="2">
    <source>
        <dbReference type="ARBA" id="ARBA00011059"/>
    </source>
</evidence>
<sequence length="723" mass="82022">MKKGRLRNLATTSKAVTKGGVRDVLENAGGDDFEQFLKGKNLLRPEDQLDLSEKDLQEEIARMLTTNNPQLPDGLVEYSYKERAFVMTPLPPQMITLLEVEGTCLHKESPEAIEQMEQEGGWDGAVVGLGTQSQGSLVPEDVAAVDEQDEGIEGEEEAEVEGVGDAELGEEGEGDDEEKMEVTQEKSGTSPRPGKAKKLTNQFNFCERAALTYNNPDREIGTQTNPPPRASFAAYITQWIIYDAYQEDYENQQREKERERKEKMLTQPKKEEVVTRKKHDRLGVEAVTMRMIQAAKILERMINQNTFDDIAQDYRYWEDPSDEYRDAEGTLLPLWKFSYEKTKKLSVTEICWNPHYYDLFGVTFGSFDFMRQVTEGYLCLFTLKNPSYPEYINSTDSGVMCLDFHPQHPYLVVVGLYDGTVAVYNIQLPTKERQFQSNSVTNKHGGIVWQVCWGEDLQDGEMNFYSVSSDGKVFNWVLMQNELAQTLVIVLYLEMDPVNGPDGTMIRMTGCGTAIAFHPKDQLTFLVGTEEGNIYKCSTAYASLYLYTYSAHHMPVHRIDFNRFAPEIFISCSADWRVKIWEDNRSEPLFVFDLGCSVGDVKWAPYSSTVFAAVTVDGKVHVFDLNVNKYKAICIQSVVSRKRNKLTRLAFNHKLPIIIVGDDKGSVSTLKLSPNLRIKPKPPKKQTHVDQHTLEVWKLDKLLALVREPQKIAPPVDAESTTS</sequence>
<evidence type="ECO:0000256" key="7">
    <source>
        <dbReference type="ARBA" id="ARBA00023017"/>
    </source>
</evidence>
<evidence type="ECO:0000256" key="4">
    <source>
        <dbReference type="ARBA" id="ARBA00022574"/>
    </source>
</evidence>
<dbReference type="GO" id="GO:0036157">
    <property type="term" value="C:outer dynein arm"/>
    <property type="evidence" value="ECO:0007669"/>
    <property type="project" value="TreeGrafter"/>
</dbReference>
<feature type="compositionally biased region" description="Acidic residues" evidence="11">
    <location>
        <begin position="149"/>
        <end position="179"/>
    </location>
</feature>